<dbReference type="PANTHER" id="PTHR42932">
    <property type="entry name" value="GENERAL STRESS PROTEIN 20U"/>
    <property type="match status" value="1"/>
</dbReference>
<keyword evidence="6" id="KW-1185">Reference proteome</keyword>
<feature type="domain" description="Ferritin/DPS" evidence="4">
    <location>
        <begin position="47"/>
        <end position="180"/>
    </location>
</feature>
<dbReference type="SUPFAM" id="SSF47240">
    <property type="entry name" value="Ferritin-like"/>
    <property type="match status" value="1"/>
</dbReference>
<organism evidence="5 6">
    <name type="scientific">Gryllotalpicola reticulitermitis</name>
    <dbReference type="NCBI Taxonomy" id="1184153"/>
    <lineage>
        <taxon>Bacteria</taxon>
        <taxon>Bacillati</taxon>
        <taxon>Actinomycetota</taxon>
        <taxon>Actinomycetes</taxon>
        <taxon>Micrococcales</taxon>
        <taxon>Microbacteriaceae</taxon>
        <taxon>Gryllotalpicola</taxon>
    </lineage>
</organism>
<comment type="similarity">
    <text evidence="1 2">Belongs to the Dps family.</text>
</comment>
<protein>
    <submittedName>
        <fullName evidence="5">Dps family protein</fullName>
    </submittedName>
</protein>
<evidence type="ECO:0000259" key="4">
    <source>
        <dbReference type="Pfam" id="PF00210"/>
    </source>
</evidence>
<feature type="compositionally biased region" description="Low complexity" evidence="3">
    <location>
        <begin position="1"/>
        <end position="22"/>
    </location>
</feature>
<dbReference type="InterPro" id="IPR008331">
    <property type="entry name" value="Ferritin_DPS_dom"/>
</dbReference>
<dbReference type="InterPro" id="IPR009078">
    <property type="entry name" value="Ferritin-like_SF"/>
</dbReference>
<reference evidence="6" key="1">
    <citation type="journal article" date="2019" name="Int. J. Syst. Evol. Microbiol.">
        <title>The Global Catalogue of Microorganisms (GCM) 10K type strain sequencing project: providing services to taxonomists for standard genome sequencing and annotation.</title>
        <authorList>
            <consortium name="The Broad Institute Genomics Platform"/>
            <consortium name="The Broad Institute Genome Sequencing Center for Infectious Disease"/>
            <person name="Wu L."/>
            <person name="Ma J."/>
        </authorList>
    </citation>
    <scope>NUCLEOTIDE SEQUENCE [LARGE SCALE GENOMIC DNA]</scope>
    <source>
        <strain evidence="6">CGMCC 1.10363</strain>
    </source>
</reference>
<dbReference type="Gene3D" id="1.20.1260.10">
    <property type="match status" value="1"/>
</dbReference>
<dbReference type="RefSeq" id="WP_390227432.1">
    <property type="nucleotide sequence ID" value="NZ_JBHSCN010000003.1"/>
</dbReference>
<dbReference type="InterPro" id="IPR002177">
    <property type="entry name" value="DPS_DNA-bd"/>
</dbReference>
<dbReference type="PROSITE" id="PS00818">
    <property type="entry name" value="DPS_1"/>
    <property type="match status" value="1"/>
</dbReference>
<sequence length="187" mass="20264">MATATSSKSTESKASSTRAASSVGPHSVREENAEKGFQASAQLIGDLQRVLIDLIELHLQGKQAHWNVVGKNFRDLHLQLDEIIDAAREFSDDVAERLRALHASPDGRTATVVKETSLPPYPNGEIDTAETVDLITARLDAAVATVREVHDEVDDEDPTSADLLHAIIAGLEKFSWMVSAENRTPSA</sequence>
<comment type="caution">
    <text evidence="5">The sequence shown here is derived from an EMBL/GenBank/DDBJ whole genome shotgun (WGS) entry which is preliminary data.</text>
</comment>
<dbReference type="EMBL" id="JBHSCN010000003">
    <property type="protein sequence ID" value="MFC4242566.1"/>
    <property type="molecule type" value="Genomic_DNA"/>
</dbReference>
<proteinExistence type="inferred from homology"/>
<evidence type="ECO:0000256" key="3">
    <source>
        <dbReference type="SAM" id="MobiDB-lite"/>
    </source>
</evidence>
<evidence type="ECO:0000256" key="1">
    <source>
        <dbReference type="ARBA" id="ARBA00009497"/>
    </source>
</evidence>
<accession>A0ABV8Q2S1</accession>
<dbReference type="Proteomes" id="UP001595900">
    <property type="component" value="Unassembled WGS sequence"/>
</dbReference>
<dbReference type="CDD" id="cd01043">
    <property type="entry name" value="DPS"/>
    <property type="match status" value="1"/>
</dbReference>
<dbReference type="InterPro" id="IPR012347">
    <property type="entry name" value="Ferritin-like"/>
</dbReference>
<evidence type="ECO:0000313" key="6">
    <source>
        <dbReference type="Proteomes" id="UP001595900"/>
    </source>
</evidence>
<dbReference type="InterPro" id="IPR023188">
    <property type="entry name" value="DPS_DNA-bd_CS"/>
</dbReference>
<dbReference type="PRINTS" id="PR01346">
    <property type="entry name" value="HELNAPAPROT"/>
</dbReference>
<evidence type="ECO:0000256" key="2">
    <source>
        <dbReference type="RuleBase" id="RU003875"/>
    </source>
</evidence>
<evidence type="ECO:0000313" key="5">
    <source>
        <dbReference type="EMBL" id="MFC4242566.1"/>
    </source>
</evidence>
<feature type="region of interest" description="Disordered" evidence="3">
    <location>
        <begin position="1"/>
        <end position="30"/>
    </location>
</feature>
<dbReference type="Pfam" id="PF00210">
    <property type="entry name" value="Ferritin"/>
    <property type="match status" value="1"/>
</dbReference>
<gene>
    <name evidence="5" type="ORF">ACFOYW_04200</name>
</gene>
<name>A0ABV8Q2S1_9MICO</name>
<dbReference type="PANTHER" id="PTHR42932:SF2">
    <property type="entry name" value="DNA PROTECTION DURING STARVATION PROTEIN 1"/>
    <property type="match status" value="1"/>
</dbReference>